<evidence type="ECO:0000313" key="1">
    <source>
        <dbReference type="EMBL" id="GBN07621.1"/>
    </source>
</evidence>
<name>A0A4Y2KZ14_ARAVE</name>
<organism evidence="1 2">
    <name type="scientific">Araneus ventricosus</name>
    <name type="common">Orbweaver spider</name>
    <name type="synonym">Epeira ventricosa</name>
    <dbReference type="NCBI Taxonomy" id="182803"/>
    <lineage>
        <taxon>Eukaryota</taxon>
        <taxon>Metazoa</taxon>
        <taxon>Ecdysozoa</taxon>
        <taxon>Arthropoda</taxon>
        <taxon>Chelicerata</taxon>
        <taxon>Arachnida</taxon>
        <taxon>Araneae</taxon>
        <taxon>Araneomorphae</taxon>
        <taxon>Entelegynae</taxon>
        <taxon>Araneoidea</taxon>
        <taxon>Araneidae</taxon>
        <taxon>Araneus</taxon>
    </lineage>
</organism>
<gene>
    <name evidence="1" type="ORF">AVEN_268629_1</name>
</gene>
<evidence type="ECO:0000313" key="2">
    <source>
        <dbReference type="Proteomes" id="UP000499080"/>
    </source>
</evidence>
<proteinExistence type="predicted"/>
<dbReference type="AlphaFoldDB" id="A0A4Y2KZ14"/>
<sequence>MRSRRISKRVLASLVGIVMGDLDPPPVVLRSTSIAAAVIQRIQMLSIQAVTAIVVQVTRKLRQGGLIQIIHITLATPLPEGHHEYVDEKPPYKLAGSSSSSGFFWGYSNGGEWGLSYPSPMTIRISFRVACDGH</sequence>
<accession>A0A4Y2KZ14</accession>
<dbReference type="Proteomes" id="UP000499080">
    <property type="component" value="Unassembled WGS sequence"/>
</dbReference>
<keyword evidence="2" id="KW-1185">Reference proteome</keyword>
<protein>
    <submittedName>
        <fullName evidence="1">Uncharacterized protein</fullName>
    </submittedName>
</protein>
<reference evidence="1 2" key="1">
    <citation type="journal article" date="2019" name="Sci. Rep.">
        <title>Orb-weaving spider Araneus ventricosus genome elucidates the spidroin gene catalogue.</title>
        <authorList>
            <person name="Kono N."/>
            <person name="Nakamura H."/>
            <person name="Ohtoshi R."/>
            <person name="Moran D.A.P."/>
            <person name="Shinohara A."/>
            <person name="Yoshida Y."/>
            <person name="Fujiwara M."/>
            <person name="Mori M."/>
            <person name="Tomita M."/>
            <person name="Arakawa K."/>
        </authorList>
    </citation>
    <scope>NUCLEOTIDE SEQUENCE [LARGE SCALE GENOMIC DNA]</scope>
</reference>
<comment type="caution">
    <text evidence="1">The sequence shown here is derived from an EMBL/GenBank/DDBJ whole genome shotgun (WGS) entry which is preliminary data.</text>
</comment>
<dbReference type="EMBL" id="BGPR01005173">
    <property type="protein sequence ID" value="GBN07621.1"/>
    <property type="molecule type" value="Genomic_DNA"/>
</dbReference>